<evidence type="ECO:0000313" key="1">
    <source>
        <dbReference type="EMBL" id="CAG8580458.1"/>
    </source>
</evidence>
<comment type="caution">
    <text evidence="1">The sequence shown here is derived from an EMBL/GenBank/DDBJ whole genome shotgun (WGS) entry which is preliminary data.</text>
</comment>
<dbReference type="AlphaFoldDB" id="A0A9N9G4V2"/>
<accession>A0A9N9G4V2</accession>
<dbReference type="EMBL" id="CAJVPL010001626">
    <property type="protein sequence ID" value="CAG8580458.1"/>
    <property type="molecule type" value="Genomic_DNA"/>
</dbReference>
<protein>
    <submittedName>
        <fullName evidence="1">7475_t:CDS:1</fullName>
    </submittedName>
</protein>
<proteinExistence type="predicted"/>
<dbReference type="OrthoDB" id="2428127at2759"/>
<gene>
    <name evidence="1" type="ORF">AGERDE_LOCUS8094</name>
</gene>
<dbReference type="Proteomes" id="UP000789831">
    <property type="component" value="Unassembled WGS sequence"/>
</dbReference>
<organism evidence="1 2">
    <name type="scientific">Ambispora gerdemannii</name>
    <dbReference type="NCBI Taxonomy" id="144530"/>
    <lineage>
        <taxon>Eukaryota</taxon>
        <taxon>Fungi</taxon>
        <taxon>Fungi incertae sedis</taxon>
        <taxon>Mucoromycota</taxon>
        <taxon>Glomeromycotina</taxon>
        <taxon>Glomeromycetes</taxon>
        <taxon>Archaeosporales</taxon>
        <taxon>Ambisporaceae</taxon>
        <taxon>Ambispora</taxon>
    </lineage>
</organism>
<sequence>MIIDENSIDNFQKFLDRFSSNNTKTSVIHFEIIKERFLIETDIGNLKHNVELKSAVQDALLYFVSVKIINGDKLKHSVKTYEQFDSEKEIVTKNSENGKGEKPSVINGKFSLESDKKREINRYYDSKTCDVSTKTGLTVEPRNEINTKNGSNSCAKRIDVGISLMQSSYSLISEVETLEFTEKDKRFLKTPGGKVHRIVRRLKSGNKFEKSPNKKSFLSNNVEIDFSSKYSKEFNLLKNVDLSVGMKIASSGGGVEQCIHPAIDSGSPMPKIEFKEFQVLKIKKASQINDINMLFAGLEVDRTLSKETREVTENFNLCNDSKMNAIHSEIIVEKAQCEYDINYLKPTVKLSQAIDEALESNIPIESLNRVFEKYGHVISTKILFGDKLRSSVKFNDDPHILYDDITQKFDKFSEIDVTSLNKFVCFEHMLDMNDEPVEISRIPQWLENVSKKSLDWRVIRRVVAPLYKILDIKQQQKIENLYKKEDRVLMNNETLLNNISKGYQRIVFDEPLKSNNFQIYGSIVTSDGEKLPEVVEFSLKSNFGFSVSWNEETVKAKYNRSFKLQWILIGCPSEIGYFDAKTRDISVKNGFTEVKLMPKAAENNKNYSRLWTIQIDIGTKLSRHNCNTSIVIEYDPRLNTNFFKSDYKISGSVIEVQITIDGDRNIEFIKRDKQYLAKIRWCVTFQGAQYRQDNSYKNPNNEDLLEEQHNQNQMSLSNLRAFHFPCLPK</sequence>
<name>A0A9N9G4V2_9GLOM</name>
<evidence type="ECO:0000313" key="2">
    <source>
        <dbReference type="Proteomes" id="UP000789831"/>
    </source>
</evidence>
<keyword evidence="2" id="KW-1185">Reference proteome</keyword>
<reference evidence="1" key="1">
    <citation type="submission" date="2021-06" db="EMBL/GenBank/DDBJ databases">
        <authorList>
            <person name="Kallberg Y."/>
            <person name="Tangrot J."/>
            <person name="Rosling A."/>
        </authorList>
    </citation>
    <scope>NUCLEOTIDE SEQUENCE</scope>
    <source>
        <strain evidence="1">MT106</strain>
    </source>
</reference>